<dbReference type="GO" id="GO:0019354">
    <property type="term" value="P:siroheme biosynthetic process"/>
    <property type="evidence" value="ECO:0007669"/>
    <property type="project" value="InterPro"/>
</dbReference>
<keyword evidence="6" id="KW-0627">Porphyrin biosynthesis</keyword>
<dbReference type="AlphaFoldDB" id="A0A1Y3G9X5"/>
<dbReference type="Gene3D" id="3.30.950.10">
    <property type="entry name" value="Methyltransferase, Cobalt-precorrin-4 Transmethylase, Domain 2"/>
    <property type="match status" value="1"/>
</dbReference>
<organism evidence="8 9">
    <name type="scientific">Methanonatronarchaeum thermophilum</name>
    <dbReference type="NCBI Taxonomy" id="1927129"/>
    <lineage>
        <taxon>Archaea</taxon>
        <taxon>Methanobacteriati</taxon>
        <taxon>Methanobacteriota</taxon>
        <taxon>Methanonatronarchaeia</taxon>
        <taxon>Methanonatronarchaeales</taxon>
        <taxon>Methanonatronarchaeaceae</taxon>
        <taxon>Methanonatronarchaeum</taxon>
    </lineage>
</organism>
<gene>
    <name evidence="8" type="ORF">AMET1_1509</name>
</gene>
<dbReference type="InterPro" id="IPR035996">
    <property type="entry name" value="4pyrrol_Methylase_sf"/>
</dbReference>
<dbReference type="GO" id="GO:0032259">
    <property type="term" value="P:methylation"/>
    <property type="evidence" value="ECO:0007669"/>
    <property type="project" value="UniProtKB-KW"/>
</dbReference>
<accession>A0A1Y3G9X5</accession>
<dbReference type="EMBL" id="MRZU01000005">
    <property type="protein sequence ID" value="OUJ18067.1"/>
    <property type="molecule type" value="Genomic_DNA"/>
</dbReference>
<evidence type="ECO:0000313" key="8">
    <source>
        <dbReference type="EMBL" id="OUJ18067.1"/>
    </source>
</evidence>
<evidence type="ECO:0000256" key="4">
    <source>
        <dbReference type="ARBA" id="ARBA00022679"/>
    </source>
</evidence>
<dbReference type="EC" id="2.1.1.107" evidence="2"/>
<dbReference type="Gene3D" id="3.40.1010.10">
    <property type="entry name" value="Cobalt-precorrin-4 Transmethylase, Domain 1"/>
    <property type="match status" value="1"/>
</dbReference>
<sequence>MCLKMTGKVYLIGAGPSSDLITQRGLDIISKADVVVHDRLIDKKILDKARKDAEIIDAGKKADKHKLKQHEIEEILVDRGKKGKTVARVKGGDSFLFGRGGEEMLSLRNANLKYEIIPGVTTAISVPARFGVPVTHRNVSSSLAIVTGHEDPNKKESTIKWDQISHAETIVVLMGVGNLPKIVKKILKVKDPETPVASFQNAYTKKERVIHGKLKNITKIAEKQSLKPPAVTVIGNVVKLGEFWKNNQQNQQK</sequence>
<evidence type="ECO:0000256" key="3">
    <source>
        <dbReference type="ARBA" id="ARBA00022603"/>
    </source>
</evidence>
<dbReference type="NCBIfam" id="TIGR01469">
    <property type="entry name" value="cobA_cysG_Cterm"/>
    <property type="match status" value="1"/>
</dbReference>
<dbReference type="FunFam" id="3.40.1010.10:FF:000001">
    <property type="entry name" value="Siroheme synthase"/>
    <property type="match status" value="1"/>
</dbReference>
<proteinExistence type="predicted"/>
<name>A0A1Y3G9X5_9EURY</name>
<comment type="subunit">
    <text evidence="1">Homodimer.</text>
</comment>
<dbReference type="InterPro" id="IPR014777">
    <property type="entry name" value="4pyrrole_Mease_sub1"/>
</dbReference>
<dbReference type="GO" id="GO:0004851">
    <property type="term" value="F:uroporphyrin-III C-methyltransferase activity"/>
    <property type="evidence" value="ECO:0007669"/>
    <property type="project" value="UniProtKB-EC"/>
</dbReference>
<dbReference type="InterPro" id="IPR000878">
    <property type="entry name" value="4pyrrol_Mease"/>
</dbReference>
<evidence type="ECO:0000259" key="7">
    <source>
        <dbReference type="Pfam" id="PF00590"/>
    </source>
</evidence>
<dbReference type="InterPro" id="IPR050161">
    <property type="entry name" value="Siro_Cobalamin_biosynth"/>
</dbReference>
<dbReference type="CDD" id="cd11642">
    <property type="entry name" value="SUMT"/>
    <property type="match status" value="1"/>
</dbReference>
<keyword evidence="3 8" id="KW-0489">Methyltransferase</keyword>
<comment type="caution">
    <text evidence="8">The sequence shown here is derived from an EMBL/GenBank/DDBJ whole genome shotgun (WGS) entry which is preliminary data.</text>
</comment>
<keyword evidence="9" id="KW-1185">Reference proteome</keyword>
<dbReference type="Pfam" id="PF00590">
    <property type="entry name" value="TP_methylase"/>
    <property type="match status" value="1"/>
</dbReference>
<dbReference type="PANTHER" id="PTHR45790:SF3">
    <property type="entry name" value="S-ADENOSYL-L-METHIONINE-DEPENDENT UROPORPHYRINOGEN III METHYLTRANSFERASE, CHLOROPLASTIC"/>
    <property type="match status" value="1"/>
</dbReference>
<evidence type="ECO:0000313" key="9">
    <source>
        <dbReference type="Proteomes" id="UP000195137"/>
    </source>
</evidence>
<dbReference type="NCBIfam" id="NF004790">
    <property type="entry name" value="PRK06136.1"/>
    <property type="match status" value="1"/>
</dbReference>
<evidence type="ECO:0000256" key="1">
    <source>
        <dbReference type="ARBA" id="ARBA00011738"/>
    </source>
</evidence>
<dbReference type="SUPFAM" id="SSF53790">
    <property type="entry name" value="Tetrapyrrole methylase"/>
    <property type="match status" value="1"/>
</dbReference>
<dbReference type="Proteomes" id="UP000195137">
    <property type="component" value="Unassembled WGS sequence"/>
</dbReference>
<evidence type="ECO:0000256" key="6">
    <source>
        <dbReference type="ARBA" id="ARBA00023244"/>
    </source>
</evidence>
<feature type="domain" description="Tetrapyrrole methylase" evidence="7">
    <location>
        <begin position="8"/>
        <end position="217"/>
    </location>
</feature>
<keyword evidence="4" id="KW-0808">Transferase</keyword>
<protein>
    <recommendedName>
        <fullName evidence="2">uroporphyrinogen-III C-methyltransferase</fullName>
        <ecNumber evidence="2">2.1.1.107</ecNumber>
    </recommendedName>
</protein>
<keyword evidence="5" id="KW-0949">S-adenosyl-L-methionine</keyword>
<evidence type="ECO:0000256" key="2">
    <source>
        <dbReference type="ARBA" id="ARBA00012162"/>
    </source>
</evidence>
<dbReference type="PANTHER" id="PTHR45790">
    <property type="entry name" value="SIROHEME SYNTHASE-RELATED"/>
    <property type="match status" value="1"/>
</dbReference>
<dbReference type="InterPro" id="IPR014776">
    <property type="entry name" value="4pyrrole_Mease_sub2"/>
</dbReference>
<dbReference type="InterPro" id="IPR006366">
    <property type="entry name" value="CobA/CysG_C"/>
</dbReference>
<reference evidence="8 9" key="1">
    <citation type="submission" date="2016-12" db="EMBL/GenBank/DDBJ databases">
        <title>Discovery of methanogenic haloarchaea.</title>
        <authorList>
            <person name="Sorokin D.Y."/>
            <person name="Makarova K.S."/>
            <person name="Abbas B."/>
            <person name="Ferrer M."/>
            <person name="Golyshin P.N."/>
        </authorList>
    </citation>
    <scope>NUCLEOTIDE SEQUENCE [LARGE SCALE GENOMIC DNA]</scope>
    <source>
        <strain evidence="8">AMET1</strain>
    </source>
</reference>
<evidence type="ECO:0000256" key="5">
    <source>
        <dbReference type="ARBA" id="ARBA00022691"/>
    </source>
</evidence>